<evidence type="ECO:0000256" key="3">
    <source>
        <dbReference type="ARBA" id="ARBA00022741"/>
    </source>
</evidence>
<dbReference type="InterPro" id="IPR003593">
    <property type="entry name" value="AAA+_ATPase"/>
</dbReference>
<dbReference type="PANTHER" id="PTHR24221:SF654">
    <property type="entry name" value="ATP-BINDING CASSETTE SUB-FAMILY B MEMBER 6"/>
    <property type="match status" value="1"/>
</dbReference>
<comment type="caution">
    <text evidence="11">The sequence shown here is derived from an EMBL/GenBank/DDBJ whole genome shotgun (WGS) entry which is preliminary data.</text>
</comment>
<evidence type="ECO:0000259" key="9">
    <source>
        <dbReference type="PROSITE" id="PS50893"/>
    </source>
</evidence>
<dbReference type="InterPro" id="IPR039421">
    <property type="entry name" value="Type_1_exporter"/>
</dbReference>
<feature type="transmembrane region" description="Helical" evidence="8">
    <location>
        <begin position="127"/>
        <end position="153"/>
    </location>
</feature>
<feature type="region of interest" description="Disordered" evidence="7">
    <location>
        <begin position="385"/>
        <end position="428"/>
    </location>
</feature>
<dbReference type="SMART" id="SM00382">
    <property type="entry name" value="AAA"/>
    <property type="match status" value="1"/>
</dbReference>
<feature type="transmembrane region" description="Helical" evidence="8">
    <location>
        <begin position="226"/>
        <end position="245"/>
    </location>
</feature>
<evidence type="ECO:0000313" key="11">
    <source>
        <dbReference type="EMBL" id="GAA1869565.1"/>
    </source>
</evidence>
<feature type="transmembrane region" description="Helical" evidence="8">
    <location>
        <begin position="319"/>
        <end position="351"/>
    </location>
</feature>
<evidence type="ECO:0000256" key="6">
    <source>
        <dbReference type="ARBA" id="ARBA00023136"/>
    </source>
</evidence>
<dbReference type="Proteomes" id="UP001500449">
    <property type="component" value="Unassembled WGS sequence"/>
</dbReference>
<feature type="compositionally biased region" description="Basic and acidic residues" evidence="7">
    <location>
        <begin position="28"/>
        <end position="53"/>
    </location>
</feature>
<feature type="domain" description="ABC transmembrane type-1" evidence="10">
    <location>
        <begin position="87"/>
        <end position="369"/>
    </location>
</feature>
<protein>
    <submittedName>
        <fullName evidence="11">ABC transporter ATP-binding protein</fullName>
    </submittedName>
</protein>
<sequence>MSDDWRRDGARPAAGGRGPSTGGLELPARGREPSADKLDPPADRLDPPADGREPSAPGVRAILPTATGSEVRTHLRRLLRGRRGVAVAAAVALLADSALALVGPIAIGVITQAVTAQQVGSALVGPVVLLVAAAIVGVGTTWAAAVLLARAVLPAVGAVRSETLAAALSLPLDRLEAGGTGDLVARASGDADQLTEASQEALAGFLGAALTILVTLGGLASLDWRLLLAGLLAVPVQAVTLRWYLRTSRPIYAAGRIAEGRRTAALLTGFSALPTVRALRLGPRRQREVQESSAESMEYEFRATRAATRFFGRLNLAEYIGLAAILLVSFLLVRADVLGIGAATTAALFFANLFTPINTVLGTVDTLQQAGAGLARMVGVTAAAAPRAPGPAPAAPGPAPGHDAPAGRARPLAHEDPPGHGAVPARPVDGALPQADSALRAEHVRFGYGAGPEVLHGIDLDVPPGGRLAIVGTTGSGKSTLATLIAGLRAPRSGRITLGGLPTRPGHAIALVTQEVHLFSGSIADNLRLAAPDATPDDLRAALATIGALDWVDALPHGLDTAVGAGGTPLAAARAQQLALARVLLLDPQVVLLDEATAEAGSDAARSLDRSAAAVLENRTGVVIAHRLGQAAAADEILVLEEGRIVEQGPHQALTEAAGPYATLWQAWSR</sequence>
<evidence type="ECO:0000256" key="7">
    <source>
        <dbReference type="SAM" id="MobiDB-lite"/>
    </source>
</evidence>
<feature type="domain" description="ABC transporter" evidence="9">
    <location>
        <begin position="439"/>
        <end position="667"/>
    </location>
</feature>
<feature type="transmembrane region" description="Helical" evidence="8">
    <location>
        <begin position="201"/>
        <end position="220"/>
    </location>
</feature>
<dbReference type="CDD" id="cd07346">
    <property type="entry name" value="ABC_6TM_exporters"/>
    <property type="match status" value="1"/>
</dbReference>
<feature type="compositionally biased region" description="Pro residues" evidence="7">
    <location>
        <begin position="388"/>
        <end position="399"/>
    </location>
</feature>
<dbReference type="SUPFAM" id="SSF52540">
    <property type="entry name" value="P-loop containing nucleoside triphosphate hydrolases"/>
    <property type="match status" value="1"/>
</dbReference>
<organism evidence="11 12">
    <name type="scientific">Pseudonocardia ailaonensis</name>
    <dbReference type="NCBI Taxonomy" id="367279"/>
    <lineage>
        <taxon>Bacteria</taxon>
        <taxon>Bacillati</taxon>
        <taxon>Actinomycetota</taxon>
        <taxon>Actinomycetes</taxon>
        <taxon>Pseudonocardiales</taxon>
        <taxon>Pseudonocardiaceae</taxon>
        <taxon>Pseudonocardia</taxon>
    </lineage>
</organism>
<reference evidence="11 12" key="1">
    <citation type="journal article" date="2019" name="Int. J. Syst. Evol. Microbiol.">
        <title>The Global Catalogue of Microorganisms (GCM) 10K type strain sequencing project: providing services to taxonomists for standard genome sequencing and annotation.</title>
        <authorList>
            <consortium name="The Broad Institute Genomics Platform"/>
            <consortium name="The Broad Institute Genome Sequencing Center for Infectious Disease"/>
            <person name="Wu L."/>
            <person name="Ma J."/>
        </authorList>
    </citation>
    <scope>NUCLEOTIDE SEQUENCE [LARGE SCALE GENOMIC DNA]</scope>
    <source>
        <strain evidence="11 12">JCM 16009</strain>
    </source>
</reference>
<keyword evidence="3" id="KW-0547">Nucleotide-binding</keyword>
<evidence type="ECO:0000259" key="10">
    <source>
        <dbReference type="PROSITE" id="PS50929"/>
    </source>
</evidence>
<dbReference type="PROSITE" id="PS50929">
    <property type="entry name" value="ABC_TM1F"/>
    <property type="match status" value="1"/>
</dbReference>
<dbReference type="GO" id="GO:0005524">
    <property type="term" value="F:ATP binding"/>
    <property type="evidence" value="ECO:0007669"/>
    <property type="project" value="UniProtKB-KW"/>
</dbReference>
<dbReference type="PROSITE" id="PS50893">
    <property type="entry name" value="ABC_TRANSPORTER_2"/>
    <property type="match status" value="1"/>
</dbReference>
<dbReference type="InterPro" id="IPR036640">
    <property type="entry name" value="ABC1_TM_sf"/>
</dbReference>
<dbReference type="Gene3D" id="3.40.50.300">
    <property type="entry name" value="P-loop containing nucleotide triphosphate hydrolases"/>
    <property type="match status" value="1"/>
</dbReference>
<evidence type="ECO:0000256" key="5">
    <source>
        <dbReference type="ARBA" id="ARBA00022989"/>
    </source>
</evidence>
<keyword evidence="12" id="KW-1185">Reference proteome</keyword>
<comment type="subcellular location">
    <subcellularLocation>
        <location evidence="1">Cell membrane</location>
        <topology evidence="1">Multi-pass membrane protein</topology>
    </subcellularLocation>
</comment>
<evidence type="ECO:0000313" key="12">
    <source>
        <dbReference type="Proteomes" id="UP001500449"/>
    </source>
</evidence>
<keyword evidence="5 8" id="KW-1133">Transmembrane helix</keyword>
<dbReference type="Pfam" id="PF00664">
    <property type="entry name" value="ABC_membrane"/>
    <property type="match status" value="1"/>
</dbReference>
<keyword evidence="6 8" id="KW-0472">Membrane</keyword>
<evidence type="ECO:0000256" key="2">
    <source>
        <dbReference type="ARBA" id="ARBA00022692"/>
    </source>
</evidence>
<feature type="compositionally biased region" description="Basic and acidic residues" evidence="7">
    <location>
        <begin position="1"/>
        <end position="10"/>
    </location>
</feature>
<feature type="compositionally biased region" description="Low complexity" evidence="7">
    <location>
        <begin position="400"/>
        <end position="410"/>
    </location>
</feature>
<accession>A0ABN2NHJ0</accession>
<dbReference type="InterPro" id="IPR011527">
    <property type="entry name" value="ABC1_TM_dom"/>
</dbReference>
<dbReference type="InterPro" id="IPR003439">
    <property type="entry name" value="ABC_transporter-like_ATP-bd"/>
</dbReference>
<dbReference type="PANTHER" id="PTHR24221">
    <property type="entry name" value="ATP-BINDING CASSETTE SUB-FAMILY B"/>
    <property type="match status" value="1"/>
</dbReference>
<dbReference type="RefSeq" id="WP_344424005.1">
    <property type="nucleotide sequence ID" value="NZ_BAAAQK010000024.1"/>
</dbReference>
<evidence type="ECO:0000256" key="4">
    <source>
        <dbReference type="ARBA" id="ARBA00022840"/>
    </source>
</evidence>
<keyword evidence="2 8" id="KW-0812">Transmembrane</keyword>
<gene>
    <name evidence="11" type="ORF">GCM10009836_57690</name>
</gene>
<keyword evidence="4 11" id="KW-0067">ATP-binding</keyword>
<feature type="region of interest" description="Disordered" evidence="7">
    <location>
        <begin position="1"/>
        <end position="64"/>
    </location>
</feature>
<name>A0ABN2NHJ0_9PSEU</name>
<evidence type="ECO:0000256" key="1">
    <source>
        <dbReference type="ARBA" id="ARBA00004651"/>
    </source>
</evidence>
<evidence type="ECO:0000256" key="8">
    <source>
        <dbReference type="SAM" id="Phobius"/>
    </source>
</evidence>
<dbReference type="Pfam" id="PF00005">
    <property type="entry name" value="ABC_tran"/>
    <property type="match status" value="1"/>
</dbReference>
<dbReference type="SUPFAM" id="SSF90123">
    <property type="entry name" value="ABC transporter transmembrane region"/>
    <property type="match status" value="1"/>
</dbReference>
<dbReference type="EMBL" id="BAAAQK010000024">
    <property type="protein sequence ID" value="GAA1869565.1"/>
    <property type="molecule type" value="Genomic_DNA"/>
</dbReference>
<feature type="transmembrane region" description="Helical" evidence="8">
    <location>
        <begin position="85"/>
        <end position="107"/>
    </location>
</feature>
<dbReference type="Gene3D" id="1.20.1560.10">
    <property type="entry name" value="ABC transporter type 1, transmembrane domain"/>
    <property type="match status" value="1"/>
</dbReference>
<proteinExistence type="predicted"/>
<dbReference type="InterPro" id="IPR027417">
    <property type="entry name" value="P-loop_NTPase"/>
</dbReference>